<feature type="transmembrane region" description="Helical" evidence="1">
    <location>
        <begin position="113"/>
        <end position="131"/>
    </location>
</feature>
<comment type="caution">
    <text evidence="2">The sequence shown here is derived from an EMBL/GenBank/DDBJ whole genome shotgun (WGS) entry which is preliminary data.</text>
</comment>
<sequence length="279" mass="29272">MAAADQTAVTNRDYAIGLIRAFAGAIIFAIPLLMTMEMWALGFTMDPVRLLLFMLLNFAVLLGLTHFAGFEATHGLRDALCDALAAYAVGVIASAGALALIGIVAPGMPWGEIAGKIAVQAIPASIGAVVARRQLSADSDDEEQAEKQRRAGYLGQLFLMAAGALFLAFNVAPTEEMILIAFKMTPWHGLATIIVSVLVLHAFVYVAGFSGQEEIGEAGHRATFLTFSIAGYGVALLVSLYVLWTFGRTDGVSIGEVATMVAVLGLPASLGAAIARLIV</sequence>
<reference evidence="3" key="1">
    <citation type="journal article" date="2019" name="Int. J. Syst. Evol. Microbiol.">
        <title>The Global Catalogue of Microorganisms (GCM) 10K type strain sequencing project: providing services to taxonomists for standard genome sequencing and annotation.</title>
        <authorList>
            <consortium name="The Broad Institute Genomics Platform"/>
            <consortium name="The Broad Institute Genome Sequencing Center for Infectious Disease"/>
            <person name="Wu L."/>
            <person name="Ma J."/>
        </authorList>
    </citation>
    <scope>NUCLEOTIDE SEQUENCE [LARGE SCALE GENOMIC DNA]</scope>
    <source>
        <strain evidence="3">KCTC 42644</strain>
    </source>
</reference>
<feature type="transmembrane region" description="Helical" evidence="1">
    <location>
        <begin position="21"/>
        <end position="44"/>
    </location>
</feature>
<feature type="transmembrane region" description="Helical" evidence="1">
    <location>
        <begin position="189"/>
        <end position="210"/>
    </location>
</feature>
<organism evidence="2 3">
    <name type="scientific">Sphingoaurantiacus capsulatus</name>
    <dbReference type="NCBI Taxonomy" id="1771310"/>
    <lineage>
        <taxon>Bacteria</taxon>
        <taxon>Pseudomonadati</taxon>
        <taxon>Pseudomonadota</taxon>
        <taxon>Alphaproteobacteria</taxon>
        <taxon>Sphingomonadales</taxon>
        <taxon>Sphingosinicellaceae</taxon>
        <taxon>Sphingoaurantiacus</taxon>
    </lineage>
</organism>
<keyword evidence="1" id="KW-1133">Transmembrane helix</keyword>
<feature type="transmembrane region" description="Helical" evidence="1">
    <location>
        <begin position="84"/>
        <end position="107"/>
    </location>
</feature>
<feature type="transmembrane region" description="Helical" evidence="1">
    <location>
        <begin position="258"/>
        <end position="278"/>
    </location>
</feature>
<dbReference type="RefSeq" id="WP_380855016.1">
    <property type="nucleotide sequence ID" value="NZ_JBHRXV010000001.1"/>
</dbReference>
<dbReference type="InterPro" id="IPR013416">
    <property type="entry name" value="CHP02587_IM"/>
</dbReference>
<feature type="transmembrane region" description="Helical" evidence="1">
    <location>
        <begin position="151"/>
        <end position="169"/>
    </location>
</feature>
<accession>A0ABV7X6N2</accession>
<evidence type="ECO:0000256" key="1">
    <source>
        <dbReference type="SAM" id="Phobius"/>
    </source>
</evidence>
<dbReference type="EMBL" id="JBHRXV010000001">
    <property type="protein sequence ID" value="MFC3710979.1"/>
    <property type="molecule type" value="Genomic_DNA"/>
</dbReference>
<name>A0ABV7X6N2_9SPHN</name>
<dbReference type="NCBIfam" id="TIGR02587">
    <property type="entry name" value="TIGR02587 family membrane protein"/>
    <property type="match status" value="1"/>
</dbReference>
<proteinExistence type="predicted"/>
<evidence type="ECO:0000313" key="2">
    <source>
        <dbReference type="EMBL" id="MFC3710979.1"/>
    </source>
</evidence>
<feature type="transmembrane region" description="Helical" evidence="1">
    <location>
        <begin position="222"/>
        <end position="246"/>
    </location>
</feature>
<keyword evidence="3" id="KW-1185">Reference proteome</keyword>
<feature type="transmembrane region" description="Helical" evidence="1">
    <location>
        <begin position="50"/>
        <end position="72"/>
    </location>
</feature>
<dbReference type="InterPro" id="IPR024464">
    <property type="entry name" value="DUF2391"/>
</dbReference>
<evidence type="ECO:0000313" key="3">
    <source>
        <dbReference type="Proteomes" id="UP001595615"/>
    </source>
</evidence>
<protein>
    <submittedName>
        <fullName evidence="2">TIGR02587 family membrane protein</fullName>
    </submittedName>
</protein>
<dbReference type="Pfam" id="PF09622">
    <property type="entry name" value="DUF2391"/>
    <property type="match status" value="1"/>
</dbReference>
<gene>
    <name evidence="2" type="ORF">ACFOMD_00230</name>
</gene>
<dbReference type="Proteomes" id="UP001595615">
    <property type="component" value="Unassembled WGS sequence"/>
</dbReference>
<keyword evidence="1" id="KW-0812">Transmembrane</keyword>
<keyword evidence="1" id="KW-0472">Membrane</keyword>